<organism evidence="1 2">
    <name type="scientific">Brassica rapa subsp. trilocularis</name>
    <dbReference type="NCBI Taxonomy" id="1813537"/>
    <lineage>
        <taxon>Eukaryota</taxon>
        <taxon>Viridiplantae</taxon>
        <taxon>Streptophyta</taxon>
        <taxon>Embryophyta</taxon>
        <taxon>Tracheophyta</taxon>
        <taxon>Spermatophyta</taxon>
        <taxon>Magnoliopsida</taxon>
        <taxon>eudicotyledons</taxon>
        <taxon>Gunneridae</taxon>
        <taxon>Pentapetalae</taxon>
        <taxon>rosids</taxon>
        <taxon>malvids</taxon>
        <taxon>Brassicales</taxon>
        <taxon>Brassicaceae</taxon>
        <taxon>Brassiceae</taxon>
        <taxon>Brassica</taxon>
    </lineage>
</organism>
<dbReference type="Proteomes" id="UP000823674">
    <property type="component" value="Chromosome A02"/>
</dbReference>
<evidence type="ECO:0000313" key="2">
    <source>
        <dbReference type="Proteomes" id="UP000823674"/>
    </source>
</evidence>
<dbReference type="EMBL" id="JADBGQ010000002">
    <property type="protein sequence ID" value="KAG5411486.1"/>
    <property type="molecule type" value="Genomic_DNA"/>
</dbReference>
<proteinExistence type="predicted"/>
<comment type="caution">
    <text evidence="1">The sequence shown here is derived from an EMBL/GenBank/DDBJ whole genome shotgun (WGS) entry which is preliminary data.</text>
</comment>
<protein>
    <submittedName>
        <fullName evidence="1">Uncharacterized protein</fullName>
    </submittedName>
</protein>
<gene>
    <name evidence="1" type="primary">A02p045710.1_BraROA</name>
    <name evidence="1" type="ORF">IGI04_007805</name>
</gene>
<keyword evidence="2" id="KW-1185">Reference proteome</keyword>
<evidence type="ECO:0000313" key="1">
    <source>
        <dbReference type="EMBL" id="KAG5411486.1"/>
    </source>
</evidence>
<sequence>MQSKEPDAGSDWIQVRETLAEIGICCRICYYSSPCWCHDCHDQPSHEDLLVDPRRNN</sequence>
<accession>A0ABQ7NMU6</accession>
<reference evidence="1 2" key="1">
    <citation type="submission" date="2021-03" db="EMBL/GenBank/DDBJ databases">
        <authorList>
            <person name="King G.J."/>
            <person name="Bancroft I."/>
            <person name="Baten A."/>
            <person name="Bloomfield J."/>
            <person name="Borpatragohain P."/>
            <person name="He Z."/>
            <person name="Irish N."/>
            <person name="Irwin J."/>
            <person name="Liu K."/>
            <person name="Mauleon R.P."/>
            <person name="Moore J."/>
            <person name="Morris R."/>
            <person name="Ostergaard L."/>
            <person name="Wang B."/>
            <person name="Wells R."/>
        </authorList>
    </citation>
    <scope>NUCLEOTIDE SEQUENCE [LARGE SCALE GENOMIC DNA]</scope>
    <source>
        <strain evidence="1">R-o-18</strain>
        <tissue evidence="1">Leaf</tissue>
    </source>
</reference>
<name>A0ABQ7NMU6_BRACM</name>